<evidence type="ECO:0000256" key="12">
    <source>
        <dbReference type="ARBA" id="ARBA00022840"/>
    </source>
</evidence>
<dbReference type="Pfam" id="PF00069">
    <property type="entry name" value="Pkinase"/>
    <property type="match status" value="1"/>
</dbReference>
<comment type="catalytic activity">
    <reaction evidence="13">
        <text>L-threonyl-[protein] + ATP = O-phospho-L-threonyl-[protein] + ADP + H(+)</text>
        <dbReference type="Rhea" id="RHEA:46608"/>
        <dbReference type="Rhea" id="RHEA-COMP:11060"/>
        <dbReference type="Rhea" id="RHEA-COMP:11605"/>
        <dbReference type="ChEBI" id="CHEBI:15378"/>
        <dbReference type="ChEBI" id="CHEBI:30013"/>
        <dbReference type="ChEBI" id="CHEBI:30616"/>
        <dbReference type="ChEBI" id="CHEBI:61977"/>
        <dbReference type="ChEBI" id="CHEBI:456216"/>
        <dbReference type="EC" id="2.7.11.13"/>
    </reaction>
</comment>
<keyword evidence="11" id="KW-0862">Zinc</keyword>
<organism evidence="22">
    <name type="scientific">Absidia glauca</name>
    <name type="common">Pin mould</name>
    <dbReference type="NCBI Taxonomy" id="4829"/>
    <lineage>
        <taxon>Eukaryota</taxon>
        <taxon>Fungi</taxon>
        <taxon>Fungi incertae sedis</taxon>
        <taxon>Mucoromycota</taxon>
        <taxon>Mucoromycotina</taxon>
        <taxon>Mucoromycetes</taxon>
        <taxon>Mucorales</taxon>
        <taxon>Cunninghamellaceae</taxon>
        <taxon>Absidia</taxon>
    </lineage>
</organism>
<dbReference type="EMBL" id="LT554433">
    <property type="protein sequence ID" value="SAM05223.1"/>
    <property type="molecule type" value="Genomic_DNA"/>
</dbReference>
<dbReference type="SUPFAM" id="SSF57889">
    <property type="entry name" value="Cysteine-rich domain"/>
    <property type="match status" value="2"/>
</dbReference>
<dbReference type="PROSITE" id="PS00108">
    <property type="entry name" value="PROTEIN_KINASE_ST"/>
    <property type="match status" value="1"/>
</dbReference>
<comment type="catalytic activity">
    <reaction evidence="14">
        <text>L-seryl-[protein] + ATP = O-phospho-L-seryl-[protein] + ADP + H(+)</text>
        <dbReference type="Rhea" id="RHEA:17989"/>
        <dbReference type="Rhea" id="RHEA-COMP:9863"/>
        <dbReference type="Rhea" id="RHEA-COMP:11604"/>
        <dbReference type="ChEBI" id="CHEBI:15378"/>
        <dbReference type="ChEBI" id="CHEBI:29999"/>
        <dbReference type="ChEBI" id="CHEBI:30616"/>
        <dbReference type="ChEBI" id="CHEBI:83421"/>
        <dbReference type="ChEBI" id="CHEBI:456216"/>
        <dbReference type="EC" id="2.7.11.13"/>
    </reaction>
</comment>
<evidence type="ECO:0000256" key="10">
    <source>
        <dbReference type="ARBA" id="ARBA00022777"/>
    </source>
</evidence>
<dbReference type="Gene3D" id="3.30.200.20">
    <property type="entry name" value="Phosphorylase Kinase, domain 1"/>
    <property type="match status" value="1"/>
</dbReference>
<dbReference type="InterPro" id="IPR000719">
    <property type="entry name" value="Prot_kinase_dom"/>
</dbReference>
<evidence type="ECO:0000256" key="7">
    <source>
        <dbReference type="ARBA" id="ARBA00022737"/>
    </source>
</evidence>
<dbReference type="Gene3D" id="1.10.287.160">
    <property type="entry name" value="HR1 repeat"/>
    <property type="match status" value="1"/>
</dbReference>
<evidence type="ECO:0000256" key="17">
    <source>
        <dbReference type="SAM" id="MobiDB-lite"/>
    </source>
</evidence>
<dbReference type="GO" id="GO:0007165">
    <property type="term" value="P:signal transduction"/>
    <property type="evidence" value="ECO:0007669"/>
    <property type="project" value="InterPro"/>
</dbReference>
<dbReference type="PROSITE" id="PS51285">
    <property type="entry name" value="AGC_KINASE_CTER"/>
    <property type="match status" value="1"/>
</dbReference>
<keyword evidence="7" id="KW-0677">Repeat</keyword>
<dbReference type="Pfam" id="PF00433">
    <property type="entry name" value="Pkinase_C"/>
    <property type="match status" value="1"/>
</dbReference>
<protein>
    <recommendedName>
        <fullName evidence="2">protein kinase C</fullName>
        <ecNumber evidence="2">2.7.11.13</ecNumber>
    </recommendedName>
</protein>
<evidence type="ECO:0000313" key="23">
    <source>
        <dbReference type="Proteomes" id="UP000078561"/>
    </source>
</evidence>
<feature type="compositionally biased region" description="Polar residues" evidence="17">
    <location>
        <begin position="92"/>
        <end position="106"/>
    </location>
</feature>
<dbReference type="Pfam" id="PF02185">
    <property type="entry name" value="HR1"/>
    <property type="match status" value="1"/>
</dbReference>
<keyword evidence="6" id="KW-0479">Metal-binding</keyword>
<dbReference type="PANTHER" id="PTHR24351">
    <property type="entry name" value="RIBOSOMAL PROTEIN S6 KINASE"/>
    <property type="match status" value="1"/>
</dbReference>
<evidence type="ECO:0000256" key="3">
    <source>
        <dbReference type="ARBA" id="ARBA00022527"/>
    </source>
</evidence>
<keyword evidence="8 16" id="KW-0547">Nucleotide-binding</keyword>
<feature type="domain" description="Phorbol-ester/DAG-type" evidence="19">
    <location>
        <begin position="424"/>
        <end position="471"/>
    </location>
</feature>
<dbReference type="PROSITE" id="PS50011">
    <property type="entry name" value="PROTEIN_KINASE_DOM"/>
    <property type="match status" value="1"/>
</dbReference>
<keyword evidence="4" id="KW-0597">Phosphoprotein</keyword>
<feature type="binding site" evidence="16">
    <location>
        <position position="683"/>
    </location>
    <ligand>
        <name>ATP</name>
        <dbReference type="ChEBI" id="CHEBI:30616"/>
    </ligand>
</feature>
<dbReference type="FunCoup" id="A0A163K8P8">
    <property type="interactions" value="361"/>
</dbReference>
<dbReference type="Proteomes" id="UP000078561">
    <property type="component" value="Unassembled WGS sequence"/>
</dbReference>
<dbReference type="InterPro" id="IPR046349">
    <property type="entry name" value="C1-like_sf"/>
</dbReference>
<dbReference type="OrthoDB" id="63267at2759"/>
<dbReference type="InterPro" id="IPR011009">
    <property type="entry name" value="Kinase-like_dom_sf"/>
</dbReference>
<evidence type="ECO:0000256" key="11">
    <source>
        <dbReference type="ARBA" id="ARBA00022833"/>
    </source>
</evidence>
<evidence type="ECO:0000256" key="13">
    <source>
        <dbReference type="ARBA" id="ARBA00047272"/>
    </source>
</evidence>
<dbReference type="InterPro" id="IPR035892">
    <property type="entry name" value="C2_domain_sf"/>
</dbReference>
<dbReference type="CDD" id="cd20823">
    <property type="entry name" value="C1_ScPKC1-like_rpt2"/>
    <property type="match status" value="1"/>
</dbReference>
<reference evidence="22" key="1">
    <citation type="submission" date="2016-04" db="EMBL/GenBank/DDBJ databases">
        <authorList>
            <person name="Evans L.H."/>
            <person name="Alamgir A."/>
            <person name="Owens N."/>
            <person name="Weber N.D."/>
            <person name="Virtaneva K."/>
            <person name="Barbian K."/>
            <person name="Babar A."/>
            <person name="Rosenke K."/>
        </authorList>
    </citation>
    <scope>NUCLEOTIDE SEQUENCE [LARGE SCALE GENOMIC DNA]</scope>
    <source>
        <strain evidence="22">CBS 101.48</strain>
    </source>
</reference>
<accession>A0A163K8P8</accession>
<evidence type="ECO:0000256" key="2">
    <source>
        <dbReference type="ARBA" id="ARBA00012429"/>
    </source>
</evidence>
<dbReference type="CDD" id="cd05570">
    <property type="entry name" value="STKc_PKC"/>
    <property type="match status" value="1"/>
</dbReference>
<dbReference type="SMART" id="SM00220">
    <property type="entry name" value="S_TKc"/>
    <property type="match status" value="1"/>
</dbReference>
<evidence type="ECO:0000256" key="5">
    <source>
        <dbReference type="ARBA" id="ARBA00022679"/>
    </source>
</evidence>
<feature type="compositionally biased region" description="Basic and acidic residues" evidence="17">
    <location>
        <begin position="344"/>
        <end position="362"/>
    </location>
</feature>
<dbReference type="STRING" id="4829.A0A163K8P8"/>
<dbReference type="FunFam" id="3.30.60.20:FF:000064">
    <property type="entry name" value="Protein kinase C"/>
    <property type="match status" value="1"/>
</dbReference>
<evidence type="ECO:0000256" key="14">
    <source>
        <dbReference type="ARBA" id="ARBA00047470"/>
    </source>
</evidence>
<evidence type="ECO:0000259" key="19">
    <source>
        <dbReference type="PROSITE" id="PS50081"/>
    </source>
</evidence>
<feature type="domain" description="AGC-kinase C-terminal" evidence="20">
    <location>
        <begin position="914"/>
        <end position="981"/>
    </location>
</feature>
<dbReference type="SMART" id="SM00133">
    <property type="entry name" value="S_TK_X"/>
    <property type="match status" value="1"/>
</dbReference>
<dbReference type="GO" id="GO:0004697">
    <property type="term" value="F:diacylglycerol-dependent serine/threonine kinase activity"/>
    <property type="evidence" value="ECO:0007669"/>
    <property type="project" value="UniProtKB-EC"/>
</dbReference>
<evidence type="ECO:0000259" key="20">
    <source>
        <dbReference type="PROSITE" id="PS51285"/>
    </source>
</evidence>
<evidence type="ECO:0000313" key="22">
    <source>
        <dbReference type="EMBL" id="SAM05223.1"/>
    </source>
</evidence>
<evidence type="ECO:0000256" key="8">
    <source>
        <dbReference type="ARBA" id="ARBA00022741"/>
    </source>
</evidence>
<dbReference type="AlphaFoldDB" id="A0A163K8P8"/>
<feature type="domain" description="Phorbol-ester/DAG-type" evidence="19">
    <location>
        <begin position="489"/>
        <end position="539"/>
    </location>
</feature>
<dbReference type="Gene3D" id="1.10.510.10">
    <property type="entry name" value="Transferase(Phosphotransferase) domain 1"/>
    <property type="match status" value="1"/>
</dbReference>
<feature type="region of interest" description="Disordered" evidence="17">
    <location>
        <begin position="617"/>
        <end position="643"/>
    </location>
</feature>
<dbReference type="InParanoid" id="A0A163K8P8"/>
<gene>
    <name evidence="22" type="primary">ABSGL_11092.1 scaffold 12129</name>
</gene>
<dbReference type="InterPro" id="IPR008271">
    <property type="entry name" value="Ser/Thr_kinase_AS"/>
</dbReference>
<keyword evidence="3" id="KW-0723">Serine/threonine-protein kinase</keyword>
<dbReference type="InterPro" id="IPR017441">
    <property type="entry name" value="Protein_kinase_ATP_BS"/>
</dbReference>
<keyword evidence="15" id="KW-0175">Coiled coil</keyword>
<evidence type="ECO:0000256" key="15">
    <source>
        <dbReference type="PROSITE-ProRule" id="PRU01207"/>
    </source>
</evidence>
<evidence type="ECO:0000256" key="1">
    <source>
        <dbReference type="ARBA" id="ARBA00005490"/>
    </source>
</evidence>
<evidence type="ECO:0000256" key="16">
    <source>
        <dbReference type="PROSITE-ProRule" id="PRU10141"/>
    </source>
</evidence>
<dbReference type="SUPFAM" id="SSF49562">
    <property type="entry name" value="C2 domain (Calcium/lipid-binding domain, CaLB)"/>
    <property type="match status" value="1"/>
</dbReference>
<dbReference type="InterPro" id="IPR017892">
    <property type="entry name" value="Pkinase_C"/>
</dbReference>
<dbReference type="SMART" id="SM00109">
    <property type="entry name" value="C1"/>
    <property type="match status" value="2"/>
</dbReference>
<dbReference type="OMA" id="QCTHLVP"/>
<dbReference type="InterPro" id="IPR000961">
    <property type="entry name" value="AGC-kinase_C"/>
</dbReference>
<dbReference type="InterPro" id="IPR036274">
    <property type="entry name" value="HR1_rpt_sf"/>
</dbReference>
<dbReference type="SMART" id="SM00742">
    <property type="entry name" value="Hr1"/>
    <property type="match status" value="2"/>
</dbReference>
<dbReference type="PROSITE" id="PS00107">
    <property type="entry name" value="PROTEIN_KINASE_ATP"/>
    <property type="match status" value="1"/>
</dbReference>
<dbReference type="SUPFAM" id="SSF46585">
    <property type="entry name" value="HR1 repeat"/>
    <property type="match status" value="1"/>
</dbReference>
<name>A0A163K8P8_ABSGL</name>
<dbReference type="GO" id="GO:0008270">
    <property type="term" value="F:zinc ion binding"/>
    <property type="evidence" value="ECO:0007669"/>
    <property type="project" value="UniProtKB-KW"/>
</dbReference>
<sequence>MDIPSLPDLLTLSSSFINNHGQDQASKVKELLSRIEHNERVRDTAKHMRPLLTDRNALSQCDTEIKKAQMYIDYFTDEVHKLKNRSGKPSVATDSSATTNQQTSSLPAEKGEPNGKKRYTTLDLLTTNTPYNKPKVSLKLHELEYKLDVEKKVLDGIKTMADALDRQSGQADRKQRDEIKNQMHESIEKLALLNRALRKYKGLYIGEAEDEDEDYELETPPSARLPPGFRRPVTGKLHLEILEAHELAHAPTRMIRSPETTVYIKIDGNVVFQSKPSRTDRWLDLAEIHVNKASEVQVAIYDHGTERSLPIGMFWLRITDIADGLRKRKLQQENGQGWAPANDTGRHDPEKHPGPPLNDRHPAKATRPSTDGNGIQAWFDVEPVGEMSLRLDFVRESANRRPLDKLGRAGAVRQRPEAIHEMNGHQFVEKKFYNVMKCALCGDFLVNSGYQCEECVYTCHKKCYTKVVTKCISKAEKDTDEDRLNHKIPHRFEPITNIGANWCCHCGYMLSLGSQSTKKCSECGITCHVKCVHLVPDFCGLSMEMANQMLAEIKAARRRTGEGASLAGKNAKGDPDKKKIENVSGQLSQTHIDSGIATDPSINNNAYAPIPNTKRLSGPGLPPKTGHLPSSPAPVMTKTTTTNDTTRRVTLDDFSFLAVLGKGNFGKVMLAEDKQDQTLYAVKVLKKRSIIDNDEMESLRSEKRIFQAANRTRHPFLVGLHSSFQTESRVYFVMEYVTGGDLMWHIQREPFSERRAKFYACEVMLALEYLHSLGIIYRDLKLDNIMLGLDGHIKVTDYGLCKEGIFYGDTTGTFCGTPEFMSPEILLEQRYGRAVDWWAFGVLVYEMLLGQSPFRGEDEDEIFDAILEDDILYPINMSRDSVSICQRLLTRDPARRLGAGPDDAAEIRAHPFFRGVNWDDMLAKRVSPPFYPTVTGRLDTSNFDEQFTAERPALTPIPDGVAREEQQEFARFSYVADWASD</sequence>
<dbReference type="Gene3D" id="3.30.60.20">
    <property type="match status" value="2"/>
</dbReference>
<dbReference type="GO" id="GO:0106310">
    <property type="term" value="F:protein serine kinase activity"/>
    <property type="evidence" value="ECO:0007669"/>
    <property type="project" value="RHEA"/>
</dbReference>
<feature type="region of interest" description="Disordered" evidence="17">
    <location>
        <begin position="83"/>
        <end position="116"/>
    </location>
</feature>
<evidence type="ECO:0000256" key="4">
    <source>
        <dbReference type="ARBA" id="ARBA00022553"/>
    </source>
</evidence>
<evidence type="ECO:0000256" key="6">
    <source>
        <dbReference type="ARBA" id="ARBA00022723"/>
    </source>
</evidence>
<proteinExistence type="inferred from homology"/>
<evidence type="ECO:0000259" key="21">
    <source>
        <dbReference type="PROSITE" id="PS51860"/>
    </source>
</evidence>
<evidence type="ECO:0000256" key="9">
    <source>
        <dbReference type="ARBA" id="ARBA00022771"/>
    </source>
</evidence>
<keyword evidence="9" id="KW-0863">Zinc-finger</keyword>
<dbReference type="FunFam" id="3.30.200.20:FF:000474">
    <property type="entry name" value="Serine/threonine-protein kinase N2-like"/>
    <property type="match status" value="1"/>
</dbReference>
<dbReference type="InterPro" id="IPR002219">
    <property type="entry name" value="PKC_DAG/PE"/>
</dbReference>
<keyword evidence="5" id="KW-0808">Transferase</keyword>
<keyword evidence="10" id="KW-0418">Kinase</keyword>
<dbReference type="PROSITE" id="PS51860">
    <property type="entry name" value="REM_1"/>
    <property type="match status" value="1"/>
</dbReference>
<dbReference type="GO" id="GO:0005524">
    <property type="term" value="F:ATP binding"/>
    <property type="evidence" value="ECO:0007669"/>
    <property type="project" value="UniProtKB-UniRule"/>
</dbReference>
<dbReference type="CDD" id="cd20822">
    <property type="entry name" value="C1_ScPKC1-like_rpt1"/>
    <property type="match status" value="1"/>
</dbReference>
<dbReference type="PROSITE" id="PS00479">
    <property type="entry name" value="ZF_DAG_PE_1"/>
    <property type="match status" value="2"/>
</dbReference>
<keyword evidence="23" id="KW-1185">Reference proteome</keyword>
<keyword evidence="12 16" id="KW-0067">ATP-binding</keyword>
<comment type="similarity">
    <text evidence="1">Belongs to the protein kinase superfamily. AGC Ser/Thr protein kinase family. PKC subfamily.</text>
</comment>
<dbReference type="FunFam" id="1.10.510.10:FF:000101">
    <property type="entry name" value="Protein kinase C"/>
    <property type="match status" value="1"/>
</dbReference>
<feature type="domain" description="REM-1" evidence="21">
    <location>
        <begin position="126"/>
        <end position="206"/>
    </location>
</feature>
<dbReference type="EC" id="2.7.11.13" evidence="2"/>
<dbReference type="PROSITE" id="PS50081">
    <property type="entry name" value="ZF_DAG_PE_2"/>
    <property type="match status" value="2"/>
</dbReference>
<dbReference type="InterPro" id="IPR011072">
    <property type="entry name" value="HR1_rho-bd"/>
</dbReference>
<feature type="domain" description="Protein kinase" evidence="18">
    <location>
        <begin position="654"/>
        <end position="913"/>
    </location>
</feature>
<dbReference type="Pfam" id="PF00130">
    <property type="entry name" value="C1_1"/>
    <property type="match status" value="2"/>
</dbReference>
<dbReference type="SUPFAM" id="SSF56112">
    <property type="entry name" value="Protein kinase-like (PK-like)"/>
    <property type="match status" value="1"/>
</dbReference>
<feature type="region of interest" description="Disordered" evidence="17">
    <location>
        <begin position="330"/>
        <end position="374"/>
    </location>
</feature>
<evidence type="ECO:0000259" key="18">
    <source>
        <dbReference type="PROSITE" id="PS50011"/>
    </source>
</evidence>